<sequence>MTESDFPPPPPSVPRRRFSRRLALALVLAAAGLVVGLVGVIKVLGYRTFDDDRTEMAATMPVSGKAIVSPVSPTALHRGDIIVFDMSAYPGGKNSGSTMKRVIGVGGDTVACCDAGTRLTVNGEAVTEDYIRPAGYADREFSVKVPDGTVFAAGDQRDDSRDSRTYVTAPGSGGIPLDKVTGVVVGAGNIFSAQALDPTRAFTDAGLPGVPLRDTGYRTGSWFLIGGLAVFVVALIAAIVLRSTGRRRTAGEDPPAR</sequence>
<feature type="transmembrane region" description="Helical" evidence="3">
    <location>
        <begin position="22"/>
        <end position="44"/>
    </location>
</feature>
<dbReference type="PANTHER" id="PTHR43390:SF1">
    <property type="entry name" value="CHLOROPLAST PROCESSING PEPTIDASE"/>
    <property type="match status" value="1"/>
</dbReference>
<keyword evidence="3" id="KW-1133">Transmembrane helix</keyword>
<dbReference type="InterPro" id="IPR036286">
    <property type="entry name" value="LexA/Signal_pep-like_sf"/>
</dbReference>
<keyword evidence="3" id="KW-0812">Transmembrane</keyword>
<comment type="similarity">
    <text evidence="2 3">Belongs to the peptidase S26 family.</text>
</comment>
<dbReference type="RefSeq" id="WP_344426138.1">
    <property type="nucleotide sequence ID" value="NZ_BAAANN010000027.1"/>
</dbReference>
<evidence type="ECO:0000256" key="3">
    <source>
        <dbReference type="RuleBase" id="RU362042"/>
    </source>
</evidence>
<dbReference type="InterPro" id="IPR019533">
    <property type="entry name" value="Peptidase_S26"/>
</dbReference>
<dbReference type="Pfam" id="PF10502">
    <property type="entry name" value="Peptidase_S26"/>
    <property type="match status" value="1"/>
</dbReference>
<proteinExistence type="inferred from homology"/>
<comment type="caution">
    <text evidence="3">Lacks conserved residue(s) required for the propagation of feature annotation.</text>
</comment>
<evidence type="ECO:0000259" key="4">
    <source>
        <dbReference type="Pfam" id="PF10502"/>
    </source>
</evidence>
<organism evidence="5 6">
    <name type="scientific">Amycolatopsis minnesotensis</name>
    <dbReference type="NCBI Taxonomy" id="337894"/>
    <lineage>
        <taxon>Bacteria</taxon>
        <taxon>Bacillati</taxon>
        <taxon>Actinomycetota</taxon>
        <taxon>Actinomycetes</taxon>
        <taxon>Pseudonocardiales</taxon>
        <taxon>Pseudonocardiaceae</taxon>
        <taxon>Amycolatopsis</taxon>
    </lineage>
</organism>
<evidence type="ECO:0000256" key="1">
    <source>
        <dbReference type="ARBA" id="ARBA00004401"/>
    </source>
</evidence>
<keyword evidence="3" id="KW-0472">Membrane</keyword>
<evidence type="ECO:0000313" key="6">
    <source>
        <dbReference type="Proteomes" id="UP001501116"/>
    </source>
</evidence>
<evidence type="ECO:0000256" key="2">
    <source>
        <dbReference type="ARBA" id="ARBA00009370"/>
    </source>
</evidence>
<keyword evidence="3" id="KW-0378">Hydrolase</keyword>
<dbReference type="PANTHER" id="PTHR43390">
    <property type="entry name" value="SIGNAL PEPTIDASE I"/>
    <property type="match status" value="1"/>
</dbReference>
<name>A0ABN2RW82_9PSEU</name>
<reference evidence="5 6" key="1">
    <citation type="journal article" date="2019" name="Int. J. Syst. Evol. Microbiol.">
        <title>The Global Catalogue of Microorganisms (GCM) 10K type strain sequencing project: providing services to taxonomists for standard genome sequencing and annotation.</title>
        <authorList>
            <consortium name="The Broad Institute Genomics Platform"/>
            <consortium name="The Broad Institute Genome Sequencing Center for Infectious Disease"/>
            <person name="Wu L."/>
            <person name="Ma J."/>
        </authorList>
    </citation>
    <scope>NUCLEOTIDE SEQUENCE [LARGE SCALE GENOMIC DNA]</scope>
    <source>
        <strain evidence="5 6">JCM 14545</strain>
    </source>
</reference>
<dbReference type="PRINTS" id="PR00727">
    <property type="entry name" value="LEADERPTASE"/>
</dbReference>
<protein>
    <recommendedName>
        <fullName evidence="3">Signal peptidase I</fullName>
        <ecNumber evidence="3">3.4.21.89</ecNumber>
    </recommendedName>
</protein>
<dbReference type="NCBIfam" id="TIGR02227">
    <property type="entry name" value="sigpep_I_bact"/>
    <property type="match status" value="1"/>
</dbReference>
<evidence type="ECO:0000313" key="5">
    <source>
        <dbReference type="EMBL" id="GAA1976022.1"/>
    </source>
</evidence>
<dbReference type="Gene3D" id="2.10.109.10">
    <property type="entry name" value="Umud Fragment, subunit A"/>
    <property type="match status" value="1"/>
</dbReference>
<dbReference type="Proteomes" id="UP001501116">
    <property type="component" value="Unassembled WGS sequence"/>
</dbReference>
<keyword evidence="3" id="KW-0645">Protease</keyword>
<feature type="transmembrane region" description="Helical" evidence="3">
    <location>
        <begin position="221"/>
        <end position="241"/>
    </location>
</feature>
<gene>
    <name evidence="5" type="ORF">GCM10009754_59470</name>
</gene>
<dbReference type="EC" id="3.4.21.89" evidence="3"/>
<keyword evidence="6" id="KW-1185">Reference proteome</keyword>
<comment type="subcellular location">
    <subcellularLocation>
        <location evidence="1">Cell membrane</location>
        <topology evidence="1">Single-pass type II membrane protein</topology>
    </subcellularLocation>
    <subcellularLocation>
        <location evidence="3">Membrane</location>
        <topology evidence="3">Single-pass type II membrane protein</topology>
    </subcellularLocation>
</comment>
<comment type="caution">
    <text evidence="5">The sequence shown here is derived from an EMBL/GenBank/DDBJ whole genome shotgun (WGS) entry which is preliminary data.</text>
</comment>
<dbReference type="SUPFAM" id="SSF51306">
    <property type="entry name" value="LexA/Signal peptidase"/>
    <property type="match status" value="1"/>
</dbReference>
<dbReference type="InterPro" id="IPR000223">
    <property type="entry name" value="Pept_S26A_signal_pept_1"/>
</dbReference>
<comment type="catalytic activity">
    <reaction evidence="3">
        <text>Cleavage of hydrophobic, N-terminal signal or leader sequences from secreted and periplasmic proteins.</text>
        <dbReference type="EC" id="3.4.21.89"/>
    </reaction>
</comment>
<feature type="domain" description="Peptidase S26" evidence="4">
    <location>
        <begin position="28"/>
        <end position="184"/>
    </location>
</feature>
<dbReference type="EMBL" id="BAAANN010000027">
    <property type="protein sequence ID" value="GAA1976022.1"/>
    <property type="molecule type" value="Genomic_DNA"/>
</dbReference>
<accession>A0ABN2RW82</accession>